<dbReference type="OrthoDB" id="70846at2759"/>
<feature type="region of interest" description="Disordered" evidence="4">
    <location>
        <begin position="275"/>
        <end position="299"/>
    </location>
</feature>
<evidence type="ECO:0000256" key="1">
    <source>
        <dbReference type="ARBA" id="ARBA00022723"/>
    </source>
</evidence>
<organism evidence="6 7">
    <name type="scientific">Achlya hypogyna</name>
    <name type="common">Oomycete</name>
    <name type="synonym">Protoachlya hypogyna</name>
    <dbReference type="NCBI Taxonomy" id="1202772"/>
    <lineage>
        <taxon>Eukaryota</taxon>
        <taxon>Sar</taxon>
        <taxon>Stramenopiles</taxon>
        <taxon>Oomycota</taxon>
        <taxon>Saprolegniomycetes</taxon>
        <taxon>Saprolegniales</taxon>
        <taxon>Achlyaceae</taxon>
        <taxon>Achlya</taxon>
    </lineage>
</organism>
<dbReference type="InterPro" id="IPR036443">
    <property type="entry name" value="Znf_RanBP2_sf"/>
</dbReference>
<feature type="domain" description="RanBP2-type" evidence="5">
    <location>
        <begin position="78"/>
        <end position="97"/>
    </location>
</feature>
<dbReference type="InterPro" id="IPR001876">
    <property type="entry name" value="Znf_RanBP2"/>
</dbReference>
<sequence>MSLSVDRLLRSYSNLRLSSSIRLGPSEEIVPDATRACTKCTFLNVPHRKHCAVCEQPLPTVPAATSTVAHTIYADRSWRCGQCDNHNAQGVRDCYYCAAPYVSVVTCSVPLHDFGSPCGVHSTGTATQCSASTHRLHSTMESFQREVVDTTSVVARDLGLHVRVRCPGCLEICHIPSAACFRCATCHIYFAAPTVGAVTSFHAARLARSVSSSLSGLFKSSALNKGTSFAQSVASFFADEDDSSSSDDEDDEPIFDEPPKVLTMEEDVPIGVAIPGPVAPPTARPFPPPALRKSQSAPATLPPAVCFEKDWDLKPVHDDLATDSEDEEKEELSDEMQLRALRRSYREPLTPIPFVVAGDTIDLH</sequence>
<keyword evidence="3" id="KW-0862">Zinc</keyword>
<evidence type="ECO:0000259" key="5">
    <source>
        <dbReference type="PROSITE" id="PS01358"/>
    </source>
</evidence>
<evidence type="ECO:0000313" key="6">
    <source>
        <dbReference type="EMBL" id="OQR85606.1"/>
    </source>
</evidence>
<accession>A0A1V9YIU7</accession>
<feature type="compositionally biased region" description="Acidic residues" evidence="4">
    <location>
        <begin position="239"/>
        <end position="255"/>
    </location>
</feature>
<name>A0A1V9YIU7_ACHHY</name>
<dbReference type="SMART" id="SM00547">
    <property type="entry name" value="ZnF_RBZ"/>
    <property type="match status" value="2"/>
</dbReference>
<feature type="region of interest" description="Disordered" evidence="4">
    <location>
        <begin position="239"/>
        <end position="261"/>
    </location>
</feature>
<proteinExistence type="predicted"/>
<dbReference type="Gene3D" id="2.30.30.380">
    <property type="entry name" value="Zn-finger domain of Sec23/24"/>
    <property type="match status" value="1"/>
</dbReference>
<keyword evidence="7" id="KW-1185">Reference proteome</keyword>
<evidence type="ECO:0000256" key="3">
    <source>
        <dbReference type="ARBA" id="ARBA00022833"/>
    </source>
</evidence>
<dbReference type="GO" id="GO:0008270">
    <property type="term" value="F:zinc ion binding"/>
    <property type="evidence" value="ECO:0007669"/>
    <property type="project" value="UniProtKB-KW"/>
</dbReference>
<evidence type="ECO:0000256" key="2">
    <source>
        <dbReference type="ARBA" id="ARBA00022771"/>
    </source>
</evidence>
<comment type="caution">
    <text evidence="6">The sequence shown here is derived from an EMBL/GenBank/DDBJ whole genome shotgun (WGS) entry which is preliminary data.</text>
</comment>
<feature type="compositionally biased region" description="Pro residues" evidence="4">
    <location>
        <begin position="277"/>
        <end position="290"/>
    </location>
</feature>
<gene>
    <name evidence="6" type="ORF">ACHHYP_11675</name>
</gene>
<keyword evidence="2" id="KW-0863">Zinc-finger</keyword>
<evidence type="ECO:0000256" key="4">
    <source>
        <dbReference type="SAM" id="MobiDB-lite"/>
    </source>
</evidence>
<protein>
    <recommendedName>
        <fullName evidence="5">RanBP2-type domain-containing protein</fullName>
    </recommendedName>
</protein>
<reference evidence="6 7" key="1">
    <citation type="journal article" date="2014" name="Genome Biol. Evol.">
        <title>The secreted proteins of Achlya hypogyna and Thraustotheca clavata identify the ancestral oomycete secretome and reveal gene acquisitions by horizontal gene transfer.</title>
        <authorList>
            <person name="Misner I."/>
            <person name="Blouin N."/>
            <person name="Leonard G."/>
            <person name="Richards T.A."/>
            <person name="Lane C.E."/>
        </authorList>
    </citation>
    <scope>NUCLEOTIDE SEQUENCE [LARGE SCALE GENOMIC DNA]</scope>
    <source>
        <strain evidence="6 7">ATCC 48635</strain>
    </source>
</reference>
<dbReference type="PROSITE" id="PS01358">
    <property type="entry name" value="ZF_RANBP2_1"/>
    <property type="match status" value="1"/>
</dbReference>
<dbReference type="AlphaFoldDB" id="A0A1V9YIU7"/>
<dbReference type="EMBL" id="JNBR01001648">
    <property type="protein sequence ID" value="OQR85606.1"/>
    <property type="molecule type" value="Genomic_DNA"/>
</dbReference>
<keyword evidence="1" id="KW-0479">Metal-binding</keyword>
<evidence type="ECO:0000313" key="7">
    <source>
        <dbReference type="Proteomes" id="UP000243579"/>
    </source>
</evidence>
<dbReference type="Proteomes" id="UP000243579">
    <property type="component" value="Unassembled WGS sequence"/>
</dbReference>
<dbReference type="SUPFAM" id="SSF90209">
    <property type="entry name" value="Ran binding protein zinc finger-like"/>
    <property type="match status" value="1"/>
</dbReference>